<evidence type="ECO:0000256" key="10">
    <source>
        <dbReference type="ARBA" id="ARBA00025598"/>
    </source>
</evidence>
<dbReference type="PANTHER" id="PTHR30534:SF0">
    <property type="entry name" value="FLAGELLAR MOTOR SWITCH PROTEIN FLIG"/>
    <property type="match status" value="1"/>
</dbReference>
<dbReference type="PANTHER" id="PTHR30534">
    <property type="entry name" value="FLAGELLAR MOTOR SWITCH PROTEIN FLIG"/>
    <property type="match status" value="1"/>
</dbReference>
<dbReference type="GO" id="GO:0071973">
    <property type="term" value="P:bacterial-type flagellum-dependent cell motility"/>
    <property type="evidence" value="ECO:0007669"/>
    <property type="project" value="InterPro"/>
</dbReference>
<evidence type="ECO:0000256" key="2">
    <source>
        <dbReference type="ARBA" id="ARBA00004515"/>
    </source>
</evidence>
<dbReference type="EMBL" id="BLJN01000010">
    <property type="protein sequence ID" value="GFE84802.1"/>
    <property type="molecule type" value="Genomic_DNA"/>
</dbReference>
<organism evidence="15 16">
    <name type="scientific">Steroidobacter agaridevorans</name>
    <dbReference type="NCBI Taxonomy" id="2695856"/>
    <lineage>
        <taxon>Bacteria</taxon>
        <taxon>Pseudomonadati</taxon>
        <taxon>Pseudomonadota</taxon>
        <taxon>Gammaproteobacteria</taxon>
        <taxon>Steroidobacterales</taxon>
        <taxon>Steroidobacteraceae</taxon>
        <taxon>Steroidobacter</taxon>
    </lineage>
</organism>
<evidence type="ECO:0000256" key="8">
    <source>
        <dbReference type="ARBA" id="ARBA00023136"/>
    </source>
</evidence>
<dbReference type="Pfam" id="PF14841">
    <property type="entry name" value="FliG_M"/>
    <property type="match status" value="1"/>
</dbReference>
<dbReference type="FunFam" id="1.10.220.30:FF:000001">
    <property type="entry name" value="Flagellar motor switch protein FliG"/>
    <property type="match status" value="1"/>
</dbReference>
<dbReference type="InterPro" id="IPR028263">
    <property type="entry name" value="FliG_N"/>
</dbReference>
<keyword evidence="8 11" id="KW-0472">Membrane</keyword>
<dbReference type="PRINTS" id="PR00954">
    <property type="entry name" value="FLGMOTORFLIG"/>
</dbReference>
<evidence type="ECO:0000256" key="6">
    <source>
        <dbReference type="ARBA" id="ARBA00022500"/>
    </source>
</evidence>
<dbReference type="InterPro" id="IPR032779">
    <property type="entry name" value="FliG_M"/>
</dbReference>
<keyword evidence="7 11" id="KW-0283">Flagellar rotation</keyword>
<evidence type="ECO:0000313" key="16">
    <source>
        <dbReference type="Proteomes" id="UP000445000"/>
    </source>
</evidence>
<keyword evidence="15" id="KW-0282">Flagellum</keyword>
<keyword evidence="11" id="KW-0997">Cell inner membrane</keyword>
<name>A0A829YPT7_9GAMM</name>
<evidence type="ECO:0000256" key="5">
    <source>
        <dbReference type="ARBA" id="ARBA00022475"/>
    </source>
</evidence>
<sequence length="338" mass="37104">MSREKSESKRNGTERAAILLLSLGEAEATEIMKHMGAKDVQRIGAAMTQLQNISRAEVQNVLSEFTSELEEKTALGIGVDDYLRKVLIGALGEDKAGGVIDRILFGRSSKGLEALKWMDARAVAELIRQEHPQIISIVLAYLDADQSAEILSQFPDWLRADVIMRIATLDGIQPTALHELDEVIEKQFAGKTGALKTSIIGGIKTAAQIMNFLDSSQESVLIENIRKVDDTLGGKIQDLMFVFGDLVEIDDRGMQEVLRAVPGEKLLLAMKGADDELKAKIFKNMSQRAAEMLKDDLESRGPVRLSEVEAAQKEILLQVRKMAEAGTIQLGGKGEEFV</sequence>
<evidence type="ECO:0000313" key="15">
    <source>
        <dbReference type="EMBL" id="GFE84802.1"/>
    </source>
</evidence>
<dbReference type="AlphaFoldDB" id="A0A829YPT7"/>
<evidence type="ECO:0000256" key="3">
    <source>
        <dbReference type="ARBA" id="ARBA00010299"/>
    </source>
</evidence>
<keyword evidence="15" id="KW-0969">Cilium</keyword>
<evidence type="ECO:0000256" key="1">
    <source>
        <dbReference type="ARBA" id="ARBA00004117"/>
    </source>
</evidence>
<comment type="subcellular location">
    <subcellularLocation>
        <location evidence="1 11">Bacterial flagellum basal body</location>
    </subcellularLocation>
    <subcellularLocation>
        <location evidence="2 11">Cell inner membrane</location>
        <topology evidence="2 11">Peripheral membrane protein</topology>
        <orientation evidence="2 11">Cytoplasmic side</orientation>
    </subcellularLocation>
</comment>
<proteinExistence type="inferred from homology"/>
<feature type="domain" description="Flagellar motor switch protein FliG N-terminal" evidence="14">
    <location>
        <begin position="11"/>
        <end position="109"/>
    </location>
</feature>
<dbReference type="PIRSF" id="PIRSF003161">
    <property type="entry name" value="FliG"/>
    <property type="match status" value="1"/>
</dbReference>
<feature type="domain" description="Flagellar motor switch protein FliG middle" evidence="13">
    <location>
        <begin position="121"/>
        <end position="191"/>
    </location>
</feature>
<dbReference type="GO" id="GO:0009425">
    <property type="term" value="C:bacterial-type flagellum basal body"/>
    <property type="evidence" value="ECO:0007669"/>
    <property type="project" value="UniProtKB-SubCell"/>
</dbReference>
<keyword evidence="6 11" id="KW-0145">Chemotaxis</keyword>
<keyword evidence="5 11" id="KW-1003">Cell membrane</keyword>
<evidence type="ECO:0000259" key="13">
    <source>
        <dbReference type="Pfam" id="PF14841"/>
    </source>
</evidence>
<protein>
    <recommendedName>
        <fullName evidence="4 11">Flagellar motor switch protein FliG</fullName>
    </recommendedName>
</protein>
<dbReference type="SUPFAM" id="SSF48029">
    <property type="entry name" value="FliG"/>
    <property type="match status" value="2"/>
</dbReference>
<comment type="function">
    <text evidence="10 11">FliG is one of three proteins (FliG, FliN, FliM) that forms the rotor-mounted switch complex (C ring), located at the base of the basal body. This complex interacts with the CheY and CheZ chemotaxis proteins, in addition to contacting components of the motor that determine the direction of flagellar rotation.</text>
</comment>
<keyword evidence="15" id="KW-0966">Cell projection</keyword>
<comment type="caution">
    <text evidence="15">The sequence shown here is derived from an EMBL/GenBank/DDBJ whole genome shotgun (WGS) entry which is preliminary data.</text>
</comment>
<dbReference type="Pfam" id="PF01706">
    <property type="entry name" value="FliG_C"/>
    <property type="match status" value="1"/>
</dbReference>
<dbReference type="GO" id="GO:0005886">
    <property type="term" value="C:plasma membrane"/>
    <property type="evidence" value="ECO:0007669"/>
    <property type="project" value="UniProtKB-SubCell"/>
</dbReference>
<dbReference type="InterPro" id="IPR000090">
    <property type="entry name" value="Flg_Motor_Flig"/>
</dbReference>
<dbReference type="GO" id="GO:0003774">
    <property type="term" value="F:cytoskeletal motor activity"/>
    <property type="evidence" value="ECO:0007669"/>
    <property type="project" value="InterPro"/>
</dbReference>
<dbReference type="Pfam" id="PF14842">
    <property type="entry name" value="FliG_N"/>
    <property type="match status" value="1"/>
</dbReference>
<keyword evidence="16" id="KW-1185">Reference proteome</keyword>
<dbReference type="InterPro" id="IPR011002">
    <property type="entry name" value="FliG_a-hlx"/>
</dbReference>
<evidence type="ECO:0000259" key="12">
    <source>
        <dbReference type="Pfam" id="PF01706"/>
    </source>
</evidence>
<dbReference type="NCBIfam" id="TIGR00207">
    <property type="entry name" value="fliG"/>
    <property type="match status" value="1"/>
</dbReference>
<evidence type="ECO:0000256" key="9">
    <source>
        <dbReference type="ARBA" id="ARBA00023143"/>
    </source>
</evidence>
<evidence type="ECO:0000259" key="14">
    <source>
        <dbReference type="Pfam" id="PF14842"/>
    </source>
</evidence>
<accession>A0A829YPT7</accession>
<keyword evidence="9 11" id="KW-0975">Bacterial flagellum</keyword>
<feature type="domain" description="Flagellar motor switch protein FliG C-terminal" evidence="12">
    <location>
        <begin position="223"/>
        <end position="330"/>
    </location>
</feature>
<reference evidence="16" key="1">
    <citation type="submission" date="2020-01" db="EMBL/GenBank/DDBJ databases">
        <title>'Steroidobacter agaridevorans' sp. nov., agar-degrading bacteria isolated from rhizosphere soils.</title>
        <authorList>
            <person name="Ikenaga M."/>
            <person name="Kataoka M."/>
            <person name="Murouchi A."/>
            <person name="Katsuragi S."/>
            <person name="Sakai M."/>
        </authorList>
    </citation>
    <scope>NUCLEOTIDE SEQUENCE [LARGE SCALE GENOMIC DNA]</scope>
    <source>
        <strain evidence="16">YU21-B</strain>
    </source>
</reference>
<dbReference type="RefSeq" id="WP_161816381.1">
    <property type="nucleotide sequence ID" value="NZ_BLJN01000010.1"/>
</dbReference>
<dbReference type="GO" id="GO:0006935">
    <property type="term" value="P:chemotaxis"/>
    <property type="evidence" value="ECO:0007669"/>
    <property type="project" value="UniProtKB-KW"/>
</dbReference>
<evidence type="ECO:0000256" key="4">
    <source>
        <dbReference type="ARBA" id="ARBA00021870"/>
    </source>
</evidence>
<evidence type="ECO:0000256" key="7">
    <source>
        <dbReference type="ARBA" id="ARBA00022779"/>
    </source>
</evidence>
<dbReference type="InterPro" id="IPR023087">
    <property type="entry name" value="Flg_Motor_Flig_C"/>
</dbReference>
<evidence type="ECO:0000256" key="11">
    <source>
        <dbReference type="PIRNR" id="PIRNR003161"/>
    </source>
</evidence>
<dbReference type="Gene3D" id="1.10.220.30">
    <property type="match status" value="3"/>
</dbReference>
<dbReference type="Proteomes" id="UP000445000">
    <property type="component" value="Unassembled WGS sequence"/>
</dbReference>
<gene>
    <name evidence="15" type="primary">fliG_2</name>
    <name evidence="15" type="ORF">GCM10011487_68020</name>
</gene>
<comment type="similarity">
    <text evidence="3 11">Belongs to the FliG family.</text>
</comment>